<dbReference type="EMBL" id="CCAZ020000003">
    <property type="protein sequence ID" value="CEG10497.1"/>
    <property type="molecule type" value="Genomic_DNA"/>
</dbReference>
<feature type="domain" description="CS" evidence="4">
    <location>
        <begin position="56"/>
        <end position="162"/>
    </location>
</feature>
<evidence type="ECO:0000259" key="3">
    <source>
        <dbReference type="PROSITE" id="PS01031"/>
    </source>
</evidence>
<evidence type="ECO:0000259" key="4">
    <source>
        <dbReference type="PROSITE" id="PS51203"/>
    </source>
</evidence>
<keyword evidence="6" id="KW-1185">Reference proteome</keyword>
<evidence type="ECO:0000256" key="2">
    <source>
        <dbReference type="RuleBase" id="RU003616"/>
    </source>
</evidence>
<evidence type="ECO:0000313" key="5">
    <source>
        <dbReference type="EMBL" id="CEG10497.1"/>
    </source>
</evidence>
<dbReference type="RefSeq" id="WP_006023739.1">
    <property type="nucleotide sequence ID" value="NZ_CCAZ020000003.1"/>
</dbReference>
<dbReference type="PROSITE" id="PS51203">
    <property type="entry name" value="CS"/>
    <property type="match status" value="1"/>
</dbReference>
<dbReference type="OrthoDB" id="9808910at2"/>
<dbReference type="PROSITE" id="PS01031">
    <property type="entry name" value="SHSP"/>
    <property type="match status" value="1"/>
</dbReference>
<comment type="caution">
    <text evidence="5">The sequence shown here is derived from an EMBL/GenBank/DDBJ whole genome shotgun (WGS) entry which is preliminary data.</text>
</comment>
<dbReference type="InterPro" id="IPR007052">
    <property type="entry name" value="CS_dom"/>
</dbReference>
<evidence type="ECO:0000256" key="1">
    <source>
        <dbReference type="PROSITE-ProRule" id="PRU00285"/>
    </source>
</evidence>
<organism evidence="5 6">
    <name type="scientific">Afipia felis</name>
    <name type="common">Cat scratch disease bacillus</name>
    <dbReference type="NCBI Taxonomy" id="1035"/>
    <lineage>
        <taxon>Bacteria</taxon>
        <taxon>Pseudomonadati</taxon>
        <taxon>Pseudomonadota</taxon>
        <taxon>Alphaproteobacteria</taxon>
        <taxon>Hyphomicrobiales</taxon>
        <taxon>Nitrobacteraceae</taxon>
        <taxon>Afipia</taxon>
    </lineage>
</organism>
<dbReference type="AlphaFoldDB" id="A0A090MVF4"/>
<accession>A0A090MVF4</accession>
<reference evidence="5 6" key="1">
    <citation type="journal article" date="2014" name="Genome Announc.">
        <title>Genome Sequence of Afipia felis Strain 76713, Isolated in Hospital Water Using an Amoeba Co-Culture Procedure.</title>
        <authorList>
            <person name="Benamar S."/>
            <person name="La Scola B."/>
            <person name="Croce O."/>
        </authorList>
    </citation>
    <scope>NUCLEOTIDE SEQUENCE [LARGE SCALE GENOMIC DNA]</scope>
    <source>
        <strain evidence="5 6">76713</strain>
    </source>
</reference>
<dbReference type="SUPFAM" id="SSF49764">
    <property type="entry name" value="HSP20-like chaperones"/>
    <property type="match status" value="1"/>
</dbReference>
<feature type="domain" description="SHSP" evidence="3">
    <location>
        <begin position="52"/>
        <end position="166"/>
    </location>
</feature>
<dbReference type="InterPro" id="IPR002068">
    <property type="entry name" value="A-crystallin/Hsp20_dom"/>
</dbReference>
<proteinExistence type="inferred from homology"/>
<dbReference type="PANTHER" id="PTHR11527">
    <property type="entry name" value="HEAT-SHOCK PROTEIN 20 FAMILY MEMBER"/>
    <property type="match status" value="1"/>
</dbReference>
<dbReference type="Gene3D" id="2.60.40.790">
    <property type="match status" value="1"/>
</dbReference>
<evidence type="ECO:0000313" key="6">
    <source>
        <dbReference type="Proteomes" id="UP000035762"/>
    </source>
</evidence>
<dbReference type="Pfam" id="PF00011">
    <property type="entry name" value="HSP20"/>
    <property type="match status" value="1"/>
</dbReference>
<name>A0A090MVF4_AFIFE</name>
<dbReference type="InterPro" id="IPR031107">
    <property type="entry name" value="Small_HSP"/>
</dbReference>
<dbReference type="CDD" id="cd06464">
    <property type="entry name" value="ACD_sHsps-like"/>
    <property type="match status" value="1"/>
</dbReference>
<gene>
    <name evidence="5" type="ORF">BN961_03937</name>
</gene>
<sequence>MKITDLIPWSGTGRDVGPQTGPVDPLRALQQDIDHAFEQFWRVLPSPFPEFAPSAPDSVRLDVSDSDKAITVTAELPGLSEDDIELSISEGSLTIRGERSTDRKTEDGGLIVRERTYGSFQRTLQLPDSVDADAASATFKNGILTIKVPKTAESIASIQRIPVQAG</sequence>
<dbReference type="InterPro" id="IPR008978">
    <property type="entry name" value="HSP20-like_chaperone"/>
</dbReference>
<dbReference type="STRING" id="1035.BN961_03937"/>
<protein>
    <submittedName>
        <fullName evidence="5">Uncharacterized protein</fullName>
    </submittedName>
</protein>
<dbReference type="Proteomes" id="UP000035762">
    <property type="component" value="Unassembled WGS sequence"/>
</dbReference>
<comment type="similarity">
    <text evidence="1 2">Belongs to the small heat shock protein (HSP20) family.</text>
</comment>